<feature type="domain" description="FecR protein" evidence="1">
    <location>
        <begin position="196"/>
        <end position="291"/>
    </location>
</feature>
<evidence type="ECO:0000259" key="2">
    <source>
        <dbReference type="Pfam" id="PF16344"/>
    </source>
</evidence>
<dbReference type="PANTHER" id="PTHR30273:SF2">
    <property type="entry name" value="PROTEIN FECR"/>
    <property type="match status" value="1"/>
</dbReference>
<evidence type="ECO:0000259" key="1">
    <source>
        <dbReference type="Pfam" id="PF04773"/>
    </source>
</evidence>
<proteinExistence type="predicted"/>
<dbReference type="PANTHER" id="PTHR30273">
    <property type="entry name" value="PERIPLASMIC SIGNAL SENSOR AND SIGMA FACTOR ACTIVATOR FECR-RELATED"/>
    <property type="match status" value="1"/>
</dbReference>
<name>A0A7G5XKH6_9BACT</name>
<sequence>MEQYKHFSEEDFVNDPRFQEWIFRPDKENQDWWQHVVAAYPDIAIKIEGARKILLSISFKEEFPSSEKVEQALADVLLKINEPVQHAKVVGIRPIYKWLSAAASLLLIISVTYLLINRKNENSDTAGQVTKIVKDQIVPGGDKAVLTLADGTVVVLDSAGNKTVANQGDVTVINIDGKLSYMEGTADGNNELLYNTISTPKGGQYQLLLADGSKIWLNAASSLRFPTAFNGHTREVELTGEGYFEVAHNPKQPFHVKVNDMEVAVLGTHFNINSYSDEPLIKTTLTEGKVQVTKGTNHVFLNPGQQAVVTKANRSDQIQIQYNIDVEEILAWKNGIFSYNNRDIKEIMRQVARWYDVEVAYEADLNETFTGGLPRSKSITDLLKIIEATTKVKFEINGKKVTVK</sequence>
<accession>A0A7G5XKH6</accession>
<dbReference type="FunFam" id="2.60.120.1440:FF:000001">
    <property type="entry name" value="Putative anti-sigma factor"/>
    <property type="match status" value="1"/>
</dbReference>
<evidence type="ECO:0000313" key="3">
    <source>
        <dbReference type="EMBL" id="QNA45979.1"/>
    </source>
</evidence>
<dbReference type="GO" id="GO:0016989">
    <property type="term" value="F:sigma factor antagonist activity"/>
    <property type="evidence" value="ECO:0007669"/>
    <property type="project" value="TreeGrafter"/>
</dbReference>
<keyword evidence="4" id="KW-1185">Reference proteome</keyword>
<dbReference type="Gene3D" id="3.55.50.30">
    <property type="match status" value="1"/>
</dbReference>
<organism evidence="3 4">
    <name type="scientific">Lacibacter sediminis</name>
    <dbReference type="NCBI Taxonomy" id="2760713"/>
    <lineage>
        <taxon>Bacteria</taxon>
        <taxon>Pseudomonadati</taxon>
        <taxon>Bacteroidota</taxon>
        <taxon>Chitinophagia</taxon>
        <taxon>Chitinophagales</taxon>
        <taxon>Chitinophagaceae</taxon>
        <taxon>Lacibacter</taxon>
    </lineage>
</organism>
<dbReference type="InterPro" id="IPR006860">
    <property type="entry name" value="FecR"/>
</dbReference>
<dbReference type="Pfam" id="PF04773">
    <property type="entry name" value="FecR"/>
    <property type="match status" value="1"/>
</dbReference>
<dbReference type="EMBL" id="CP060007">
    <property type="protein sequence ID" value="QNA45979.1"/>
    <property type="molecule type" value="Genomic_DNA"/>
</dbReference>
<dbReference type="InterPro" id="IPR032508">
    <property type="entry name" value="FecR_C"/>
</dbReference>
<evidence type="ECO:0000313" key="4">
    <source>
        <dbReference type="Proteomes" id="UP000515344"/>
    </source>
</evidence>
<protein>
    <submittedName>
        <fullName evidence="3">FecR domain-containing protein</fullName>
    </submittedName>
</protein>
<dbReference type="InterPro" id="IPR012373">
    <property type="entry name" value="Ferrdict_sens_TM"/>
</dbReference>
<dbReference type="Pfam" id="PF16344">
    <property type="entry name" value="FecR_C"/>
    <property type="match status" value="1"/>
</dbReference>
<dbReference type="RefSeq" id="WP_182805506.1">
    <property type="nucleotide sequence ID" value="NZ_CP060007.1"/>
</dbReference>
<dbReference type="AlphaFoldDB" id="A0A7G5XKH6"/>
<feature type="domain" description="Protein FecR C-terminal" evidence="2">
    <location>
        <begin position="337"/>
        <end position="403"/>
    </location>
</feature>
<reference evidence="4" key="1">
    <citation type="submission" date="2020-08" db="EMBL/GenBank/DDBJ databases">
        <title>Lacibacter sp. S13-6-6 genome sequencing.</title>
        <authorList>
            <person name="Jin L."/>
        </authorList>
    </citation>
    <scope>NUCLEOTIDE SEQUENCE [LARGE SCALE GENOMIC DNA]</scope>
    <source>
        <strain evidence="4">S13-6-6</strain>
    </source>
</reference>
<dbReference type="KEGG" id="lacs:H4075_07270"/>
<gene>
    <name evidence="3" type="ORF">H4075_07270</name>
</gene>
<dbReference type="Proteomes" id="UP000515344">
    <property type="component" value="Chromosome"/>
</dbReference>
<dbReference type="Gene3D" id="2.60.120.1440">
    <property type="match status" value="1"/>
</dbReference>